<reference evidence="18" key="3">
    <citation type="submission" date="2025-09" db="UniProtKB">
        <authorList>
            <consortium name="Ensembl"/>
        </authorList>
    </citation>
    <scope>IDENTIFICATION</scope>
</reference>
<dbReference type="GO" id="GO:0005525">
    <property type="term" value="F:GTP binding"/>
    <property type="evidence" value="ECO:0007669"/>
    <property type="project" value="UniProtKB-KW"/>
</dbReference>
<evidence type="ECO:0000256" key="3">
    <source>
        <dbReference type="ARBA" id="ARBA00004514"/>
    </source>
</evidence>
<dbReference type="PROSITE" id="PS51720">
    <property type="entry name" value="G_AIG1"/>
    <property type="match status" value="1"/>
</dbReference>
<keyword evidence="10" id="KW-0333">Golgi apparatus</keyword>
<dbReference type="GO" id="GO:0005739">
    <property type="term" value="C:mitochondrion"/>
    <property type="evidence" value="ECO:0007669"/>
    <property type="project" value="UniProtKB-SubCell"/>
</dbReference>
<keyword evidence="9" id="KW-0256">Endoplasmic reticulum</keyword>
<evidence type="ECO:0000256" key="4">
    <source>
        <dbReference type="ARBA" id="ARBA00004555"/>
    </source>
</evidence>
<dbReference type="Gene3D" id="3.40.50.300">
    <property type="entry name" value="P-loop containing nucleotide triphosphate hydrolases"/>
    <property type="match status" value="2"/>
</dbReference>
<dbReference type="SUPFAM" id="SSF52540">
    <property type="entry name" value="P-loop containing nucleoside triphosphate hydrolases"/>
    <property type="match status" value="1"/>
</dbReference>
<evidence type="ECO:0000313" key="18">
    <source>
        <dbReference type="Ensembl" id="ENSHHUP00000026069.1"/>
    </source>
</evidence>
<feature type="region of interest" description="Disordered" evidence="16">
    <location>
        <begin position="425"/>
        <end position="448"/>
    </location>
</feature>
<comment type="subcellular location">
    <subcellularLocation>
        <location evidence="3">Cytoplasm</location>
        <location evidence="3">Cytosol</location>
    </subcellularLocation>
    <subcellularLocation>
        <location evidence="2">Endoplasmic reticulum</location>
    </subcellularLocation>
    <subcellularLocation>
        <location evidence="4">Golgi apparatus</location>
    </subcellularLocation>
    <subcellularLocation>
        <location evidence="1">Mitochondrion</location>
    </subcellularLocation>
</comment>
<evidence type="ECO:0000256" key="2">
    <source>
        <dbReference type="ARBA" id="ARBA00004240"/>
    </source>
</evidence>
<organism evidence="18 19">
    <name type="scientific">Hucho hucho</name>
    <name type="common">huchen</name>
    <dbReference type="NCBI Taxonomy" id="62062"/>
    <lineage>
        <taxon>Eukaryota</taxon>
        <taxon>Metazoa</taxon>
        <taxon>Chordata</taxon>
        <taxon>Craniata</taxon>
        <taxon>Vertebrata</taxon>
        <taxon>Euteleostomi</taxon>
        <taxon>Actinopterygii</taxon>
        <taxon>Neopterygii</taxon>
        <taxon>Teleostei</taxon>
        <taxon>Protacanthopterygii</taxon>
        <taxon>Salmoniformes</taxon>
        <taxon>Salmonidae</taxon>
        <taxon>Salmoninae</taxon>
        <taxon>Hucho</taxon>
    </lineage>
</organism>
<evidence type="ECO:0000256" key="6">
    <source>
        <dbReference type="ARBA" id="ARBA00022490"/>
    </source>
</evidence>
<keyword evidence="11" id="KW-0496">Mitochondrion</keyword>
<dbReference type="PANTHER" id="PTHR10903:SF188">
    <property type="entry name" value="GTPASE IMAP FAMILY MEMBER 2-LIKE-RELATED"/>
    <property type="match status" value="1"/>
</dbReference>
<evidence type="ECO:0000256" key="1">
    <source>
        <dbReference type="ARBA" id="ARBA00004173"/>
    </source>
</evidence>
<dbReference type="GO" id="GO:0005829">
    <property type="term" value="C:cytosol"/>
    <property type="evidence" value="ECO:0007669"/>
    <property type="project" value="UniProtKB-SubCell"/>
</dbReference>
<protein>
    <recommendedName>
        <fullName evidence="14">GTPase IMAP family member 8</fullName>
    </recommendedName>
    <alternativeName>
        <fullName evidence="15">Immune-associated nucleotide-binding protein 9</fullName>
    </alternativeName>
</protein>
<sequence>MWQNKKRRMSQSSQQTPGDKYTIILLGKNGAQKRYIGNRILGIDKVFKNNIKECEQQVGRSTDVVVVNTPDDLINEECPVANLHIVDCMAHSHPGPNVFLLVIEEGHATPKEVQPQVEQLKYTFGEKITENMFIVLPDSHHLKALKNERKLKCCTINELLDLKHLNQYRFNYDDFMTKRQRFLETKNTSQDETERPGHADQELTAVNPSSNTEHQRNGPRPHNPVNHQINPCNVVNIVLLGQTGTGKSTSGNTILGKSSFQSSPSFLPVTMECQVEELQSFGTEVRVIDTPDFFNEDVDKSLRKEQIDFCRDLCQTGSSVYLLVIQVGRFTDGERNMLYNLKKSFGRNIVEKMIVLFTHGEDLKGTSIAAFLEKADPDLKELVRVCGNRYHVFSNSIKDRQQVVGLLKIISRLAGHDKRVPALQESELTTTESQERKKNSHSTSCMIS</sequence>
<feature type="domain" description="AIG1-type G" evidence="17">
    <location>
        <begin position="232"/>
        <end position="438"/>
    </location>
</feature>
<evidence type="ECO:0000256" key="11">
    <source>
        <dbReference type="ARBA" id="ARBA00023128"/>
    </source>
</evidence>
<dbReference type="FunFam" id="3.40.50.300:FF:000536">
    <property type="entry name" value="GTPase IMAP family member 8"/>
    <property type="match status" value="1"/>
</dbReference>
<dbReference type="InterPro" id="IPR006703">
    <property type="entry name" value="G_AIG1"/>
</dbReference>
<evidence type="ECO:0000256" key="7">
    <source>
        <dbReference type="ARBA" id="ARBA00022737"/>
    </source>
</evidence>
<keyword evidence="7" id="KW-0677">Repeat</keyword>
<proteinExistence type="inferred from homology"/>
<dbReference type="GO" id="GO:0005783">
    <property type="term" value="C:endoplasmic reticulum"/>
    <property type="evidence" value="ECO:0007669"/>
    <property type="project" value="UniProtKB-SubCell"/>
</dbReference>
<evidence type="ECO:0000256" key="8">
    <source>
        <dbReference type="ARBA" id="ARBA00022741"/>
    </source>
</evidence>
<name>A0A4W5LJL2_9TELE</name>
<keyword evidence="8" id="KW-0547">Nucleotide-binding</keyword>
<evidence type="ECO:0000256" key="16">
    <source>
        <dbReference type="SAM" id="MobiDB-lite"/>
    </source>
</evidence>
<feature type="compositionally biased region" description="Basic and acidic residues" evidence="16">
    <location>
        <begin position="192"/>
        <end position="201"/>
    </location>
</feature>
<dbReference type="InterPro" id="IPR045058">
    <property type="entry name" value="GIMA/IAN/Toc"/>
</dbReference>
<reference evidence="19" key="1">
    <citation type="submission" date="2018-06" db="EMBL/GenBank/DDBJ databases">
        <title>Genome assembly of Danube salmon.</title>
        <authorList>
            <person name="Macqueen D.J."/>
            <person name="Gundappa M.K."/>
        </authorList>
    </citation>
    <scope>NUCLEOTIDE SEQUENCE [LARGE SCALE GENOMIC DNA]</scope>
</reference>
<keyword evidence="6" id="KW-0963">Cytoplasm</keyword>
<evidence type="ECO:0000256" key="13">
    <source>
        <dbReference type="ARBA" id="ARBA00056809"/>
    </source>
</evidence>
<dbReference type="Pfam" id="PF04548">
    <property type="entry name" value="AIG1"/>
    <property type="match status" value="2"/>
</dbReference>
<evidence type="ECO:0000256" key="12">
    <source>
        <dbReference type="ARBA" id="ARBA00023134"/>
    </source>
</evidence>
<dbReference type="InterPro" id="IPR027417">
    <property type="entry name" value="P-loop_NTPase"/>
</dbReference>
<dbReference type="PANTHER" id="PTHR10903">
    <property type="entry name" value="GTPASE, IMAP FAMILY MEMBER-RELATED"/>
    <property type="match status" value="1"/>
</dbReference>
<evidence type="ECO:0000256" key="15">
    <source>
        <dbReference type="ARBA" id="ARBA00077278"/>
    </source>
</evidence>
<evidence type="ECO:0000256" key="9">
    <source>
        <dbReference type="ARBA" id="ARBA00022824"/>
    </source>
</evidence>
<dbReference type="AlphaFoldDB" id="A0A4W5LJL2"/>
<comment type="similarity">
    <text evidence="5">Belongs to the TRAFAC class TrmE-Era-EngA-EngB-Septin-like GTPase superfamily. AIG1/Toc34/Toc159-like paraseptin GTPase family. IAN subfamily.</text>
</comment>
<dbReference type="Proteomes" id="UP000314982">
    <property type="component" value="Unassembled WGS sequence"/>
</dbReference>
<reference evidence="18" key="2">
    <citation type="submission" date="2025-08" db="UniProtKB">
        <authorList>
            <consortium name="Ensembl"/>
        </authorList>
    </citation>
    <scope>IDENTIFICATION</scope>
</reference>
<dbReference type="GeneTree" id="ENSGT01140000282522"/>
<evidence type="ECO:0000259" key="17">
    <source>
        <dbReference type="PROSITE" id="PS51720"/>
    </source>
</evidence>
<keyword evidence="12" id="KW-0342">GTP-binding</keyword>
<evidence type="ECO:0000256" key="10">
    <source>
        <dbReference type="ARBA" id="ARBA00023034"/>
    </source>
</evidence>
<dbReference type="GO" id="GO:0005794">
    <property type="term" value="C:Golgi apparatus"/>
    <property type="evidence" value="ECO:0007669"/>
    <property type="project" value="UniProtKB-SubCell"/>
</dbReference>
<evidence type="ECO:0000256" key="14">
    <source>
        <dbReference type="ARBA" id="ARBA00073539"/>
    </source>
</evidence>
<evidence type="ECO:0000256" key="5">
    <source>
        <dbReference type="ARBA" id="ARBA00008535"/>
    </source>
</evidence>
<keyword evidence="19" id="KW-1185">Reference proteome</keyword>
<feature type="region of interest" description="Disordered" evidence="16">
    <location>
        <begin position="185"/>
        <end position="227"/>
    </location>
</feature>
<accession>A0A4W5LJL2</accession>
<evidence type="ECO:0000313" key="19">
    <source>
        <dbReference type="Proteomes" id="UP000314982"/>
    </source>
</evidence>
<comment type="function">
    <text evidence="13">Exerts an anti-apoptotic effect in the immune system and is involved in responses to infections.</text>
</comment>
<dbReference type="Ensembl" id="ENSHHUT00000027098.1">
    <property type="protein sequence ID" value="ENSHHUP00000026069.1"/>
    <property type="gene ID" value="ENSHHUG00000016488.1"/>
</dbReference>